<reference evidence="4" key="2">
    <citation type="submission" date="2020-10" db="EMBL/GenBank/DDBJ databases">
        <authorList>
            <person name="Cooper E.A."/>
            <person name="Brenton Z.W."/>
            <person name="Flinn B.S."/>
            <person name="Jenkins J."/>
            <person name="Shu S."/>
            <person name="Flowers D."/>
            <person name="Luo F."/>
            <person name="Wang Y."/>
            <person name="Xia P."/>
            <person name="Barry K."/>
            <person name="Daum C."/>
            <person name="Lipzen A."/>
            <person name="Yoshinaga Y."/>
            <person name="Schmutz J."/>
            <person name="Saski C."/>
            <person name="Vermerris W."/>
            <person name="Kresovich S."/>
        </authorList>
    </citation>
    <scope>NUCLEOTIDE SEQUENCE</scope>
</reference>
<reference evidence="4" key="1">
    <citation type="journal article" date="2019" name="BMC Genomics">
        <title>A new reference genome for Sorghum bicolor reveals high levels of sequence similarity between sweet and grain genotypes: implications for the genetics of sugar metabolism.</title>
        <authorList>
            <person name="Cooper E.A."/>
            <person name="Brenton Z.W."/>
            <person name="Flinn B.S."/>
            <person name="Jenkins J."/>
            <person name="Shu S."/>
            <person name="Flowers D."/>
            <person name="Luo F."/>
            <person name="Wang Y."/>
            <person name="Xia P."/>
            <person name="Barry K."/>
            <person name="Daum C."/>
            <person name="Lipzen A."/>
            <person name="Yoshinaga Y."/>
            <person name="Schmutz J."/>
            <person name="Saski C."/>
            <person name="Vermerris W."/>
            <person name="Kresovich S."/>
        </authorList>
    </citation>
    <scope>NUCLEOTIDE SEQUENCE</scope>
</reference>
<comment type="caution">
    <text evidence="4">The sequence shown here is derived from an EMBL/GenBank/DDBJ whole genome shotgun (WGS) entry which is preliminary data.</text>
</comment>
<accession>A0A921RLU1</accession>
<organism evidence="4 5">
    <name type="scientific">Sorghum bicolor</name>
    <name type="common">Sorghum</name>
    <name type="synonym">Sorghum vulgare</name>
    <dbReference type="NCBI Taxonomy" id="4558"/>
    <lineage>
        <taxon>Eukaryota</taxon>
        <taxon>Viridiplantae</taxon>
        <taxon>Streptophyta</taxon>
        <taxon>Embryophyta</taxon>
        <taxon>Tracheophyta</taxon>
        <taxon>Spermatophyta</taxon>
        <taxon>Magnoliopsida</taxon>
        <taxon>Liliopsida</taxon>
        <taxon>Poales</taxon>
        <taxon>Poaceae</taxon>
        <taxon>PACMAD clade</taxon>
        <taxon>Panicoideae</taxon>
        <taxon>Andropogonodae</taxon>
        <taxon>Andropogoneae</taxon>
        <taxon>Sorghinae</taxon>
        <taxon>Sorghum</taxon>
    </lineage>
</organism>
<name>A0A921RLU1_SORBI</name>
<dbReference type="AlphaFoldDB" id="A0A921RLU1"/>
<dbReference type="Proteomes" id="UP000807115">
    <property type="component" value="Chromosome 2"/>
</dbReference>
<proteinExistence type="inferred from homology"/>
<evidence type="ECO:0000313" key="5">
    <source>
        <dbReference type="Proteomes" id="UP000807115"/>
    </source>
</evidence>
<dbReference type="InterPro" id="IPR023796">
    <property type="entry name" value="Serpin_dom"/>
</dbReference>
<dbReference type="InterPro" id="IPR000215">
    <property type="entry name" value="Serpin_fam"/>
</dbReference>
<feature type="domain" description="Serpin" evidence="3">
    <location>
        <begin position="1"/>
        <end position="258"/>
    </location>
</feature>
<protein>
    <recommendedName>
        <fullName evidence="3">Serpin domain-containing protein</fullName>
    </recommendedName>
</protein>
<evidence type="ECO:0000259" key="3">
    <source>
        <dbReference type="SMART" id="SM00093"/>
    </source>
</evidence>
<dbReference type="SMART" id="SM00093">
    <property type="entry name" value="SERPIN"/>
    <property type="match status" value="1"/>
</dbReference>
<dbReference type="GO" id="GO:0005615">
    <property type="term" value="C:extracellular space"/>
    <property type="evidence" value="ECO:0007669"/>
    <property type="project" value="InterPro"/>
</dbReference>
<comment type="similarity">
    <text evidence="1 2">Belongs to the serpin family.</text>
</comment>
<dbReference type="PANTHER" id="PTHR11461">
    <property type="entry name" value="SERINE PROTEASE INHIBITOR, SERPIN"/>
    <property type="match status" value="1"/>
</dbReference>
<dbReference type="InterPro" id="IPR042178">
    <property type="entry name" value="Serpin_sf_1"/>
</dbReference>
<dbReference type="Pfam" id="PF00079">
    <property type="entry name" value="Serpin"/>
    <property type="match status" value="2"/>
</dbReference>
<dbReference type="GO" id="GO:0004867">
    <property type="term" value="F:serine-type endopeptidase inhibitor activity"/>
    <property type="evidence" value="ECO:0007669"/>
    <property type="project" value="InterPro"/>
</dbReference>
<gene>
    <name evidence="4" type="ORF">BDA96_02G048100</name>
</gene>
<dbReference type="InterPro" id="IPR042185">
    <property type="entry name" value="Serpin_sf_2"/>
</dbReference>
<dbReference type="EMBL" id="CM027681">
    <property type="protein sequence ID" value="KAG0541791.1"/>
    <property type="molecule type" value="Genomic_DNA"/>
</dbReference>
<sequence>MGVWVDAALRLNPAFADVAASQFRAAARKVAFSDNPEAAREEINGWFRSETGGLVQPDEREIDSEDEEQLVQFDMDEKSLFDDILAEGSIDAGTAVVLASSLYFNCNWYDPFYPSGTGEGTFHVSPDHAVRAPFMTGNHLHTQMRIGCHPGFNVLRMSYTDRNFAMYIYLPDELDGLPGLVRQIGSDPAAFLRKTIVPEKPVTVGKLRIPRFLVSLKVEASRLLRDLGLDLPFDPAMADFSAMLMPDSPQQVAVSAMLC</sequence>
<dbReference type="Gene3D" id="2.30.39.10">
    <property type="entry name" value="Alpha-1-antitrypsin, domain 1"/>
    <property type="match status" value="1"/>
</dbReference>
<evidence type="ECO:0000256" key="1">
    <source>
        <dbReference type="ARBA" id="ARBA00009500"/>
    </source>
</evidence>
<dbReference type="InterPro" id="IPR036186">
    <property type="entry name" value="Serpin_sf"/>
</dbReference>
<evidence type="ECO:0000313" key="4">
    <source>
        <dbReference type="EMBL" id="KAG0541791.1"/>
    </source>
</evidence>
<dbReference type="Gene3D" id="3.30.497.10">
    <property type="entry name" value="Antithrombin, subunit I, domain 2"/>
    <property type="match status" value="1"/>
</dbReference>
<dbReference type="SUPFAM" id="SSF56574">
    <property type="entry name" value="Serpins"/>
    <property type="match status" value="1"/>
</dbReference>
<dbReference type="PANTHER" id="PTHR11461:SF330">
    <property type="entry name" value="OS05G0511800 PROTEIN"/>
    <property type="match status" value="1"/>
</dbReference>
<evidence type="ECO:0000256" key="2">
    <source>
        <dbReference type="RuleBase" id="RU000411"/>
    </source>
</evidence>